<evidence type="ECO:0000313" key="2">
    <source>
        <dbReference type="EMBL" id="MDT0582590.1"/>
    </source>
</evidence>
<dbReference type="SUPFAM" id="SSF49785">
    <property type="entry name" value="Galactose-binding domain-like"/>
    <property type="match status" value="1"/>
</dbReference>
<evidence type="ECO:0000256" key="1">
    <source>
        <dbReference type="SAM" id="SignalP"/>
    </source>
</evidence>
<evidence type="ECO:0000313" key="3">
    <source>
        <dbReference type="Proteomes" id="UP001249020"/>
    </source>
</evidence>
<dbReference type="Gene3D" id="2.60.120.260">
    <property type="entry name" value="Galactose-binding domain-like"/>
    <property type="match status" value="1"/>
</dbReference>
<dbReference type="InterPro" id="IPR008979">
    <property type="entry name" value="Galactose-bd-like_sf"/>
</dbReference>
<reference evidence="2 3" key="1">
    <citation type="submission" date="2023-09" db="EMBL/GenBank/DDBJ databases">
        <authorList>
            <person name="Rey-Velasco X."/>
        </authorList>
    </citation>
    <scope>NUCLEOTIDE SEQUENCE [LARGE SCALE GENOMIC DNA]</scope>
    <source>
        <strain evidence="2 3">W409</strain>
    </source>
</reference>
<sequence length="211" mass="22388">MHSIIKIILGAGLLLTQSVLGAALAADKSKEVDLIYSKLVSALPKDGAIMISPYADSLQTFGENIQAAFNRESDALGGVALEVKTNLSKNPWDAGIFNVLGAPIEKGDVIYMAFFAKALALPSEDDAAVIKNVGVQKGSEPYTTVIGRDFNLTTTWQSFALAGVAKESYDAKTTQVSMQIATGNFELAVGPVFVFNLGKDVDPTVLPFITK</sequence>
<protein>
    <submittedName>
        <fullName evidence="2">Uncharacterized protein</fullName>
    </submittedName>
</protein>
<accession>A0AAW8R118</accession>
<keyword evidence="3" id="KW-1185">Reference proteome</keyword>
<dbReference type="AlphaFoldDB" id="A0AAW8R118"/>
<dbReference type="RefSeq" id="WP_311361373.1">
    <property type="nucleotide sequence ID" value="NZ_JAVRIE010000003.1"/>
</dbReference>
<name>A0AAW8R118_9ALTE</name>
<comment type="caution">
    <text evidence="2">The sequence shown here is derived from an EMBL/GenBank/DDBJ whole genome shotgun (WGS) entry which is preliminary data.</text>
</comment>
<feature type="chain" id="PRO_5043914257" evidence="1">
    <location>
        <begin position="26"/>
        <end position="211"/>
    </location>
</feature>
<organism evidence="2 3">
    <name type="scientific">Brumicola blandensis</name>
    <dbReference type="NCBI Taxonomy" id="3075611"/>
    <lineage>
        <taxon>Bacteria</taxon>
        <taxon>Pseudomonadati</taxon>
        <taxon>Pseudomonadota</taxon>
        <taxon>Gammaproteobacteria</taxon>
        <taxon>Alteromonadales</taxon>
        <taxon>Alteromonadaceae</taxon>
        <taxon>Brumicola</taxon>
    </lineage>
</organism>
<proteinExistence type="predicted"/>
<dbReference type="Proteomes" id="UP001249020">
    <property type="component" value="Unassembled WGS sequence"/>
</dbReference>
<keyword evidence="1" id="KW-0732">Signal</keyword>
<dbReference type="EMBL" id="JAVRIE010000003">
    <property type="protein sequence ID" value="MDT0582590.1"/>
    <property type="molecule type" value="Genomic_DNA"/>
</dbReference>
<feature type="signal peptide" evidence="1">
    <location>
        <begin position="1"/>
        <end position="25"/>
    </location>
</feature>
<gene>
    <name evidence="2" type="ORF">RM544_08560</name>
</gene>